<reference evidence="1 2" key="1">
    <citation type="submission" date="2020-02" db="EMBL/GenBank/DDBJ databases">
        <authorList>
            <person name="Hogendoorn C."/>
        </authorList>
    </citation>
    <scope>NUCLEOTIDE SEQUENCE [LARGE SCALE GENOMIC DNA]</scope>
    <source>
        <strain evidence="1">METHB21</strain>
    </source>
</reference>
<organism evidence="1 2">
    <name type="scientific">Candidatus Methylobacter favarea</name>
    <dbReference type="NCBI Taxonomy" id="2707345"/>
    <lineage>
        <taxon>Bacteria</taxon>
        <taxon>Pseudomonadati</taxon>
        <taxon>Pseudomonadota</taxon>
        <taxon>Gammaproteobacteria</taxon>
        <taxon>Methylococcales</taxon>
        <taxon>Methylococcaceae</taxon>
        <taxon>Methylobacter</taxon>
    </lineage>
</organism>
<keyword evidence="2" id="KW-1185">Reference proteome</keyword>
<evidence type="ECO:0000313" key="1">
    <source>
        <dbReference type="EMBL" id="CAA9889087.1"/>
    </source>
</evidence>
<name>A0A8S0WGI5_9GAMM</name>
<dbReference type="Proteomes" id="UP000494216">
    <property type="component" value="Unassembled WGS sequence"/>
</dbReference>
<protein>
    <submittedName>
        <fullName evidence="1">Uncharacterized protein</fullName>
    </submittedName>
</protein>
<proteinExistence type="predicted"/>
<gene>
    <name evidence="1" type="ORF">METHB2_10049</name>
</gene>
<comment type="caution">
    <text evidence="1">The sequence shown here is derived from an EMBL/GenBank/DDBJ whole genome shotgun (WGS) entry which is preliminary data.</text>
</comment>
<accession>A0A8S0WGI5</accession>
<dbReference type="AlphaFoldDB" id="A0A8S0WGI5"/>
<dbReference type="EMBL" id="CADCXN010000001">
    <property type="protein sequence ID" value="CAA9889087.1"/>
    <property type="molecule type" value="Genomic_DNA"/>
</dbReference>
<evidence type="ECO:0000313" key="2">
    <source>
        <dbReference type="Proteomes" id="UP000494216"/>
    </source>
</evidence>
<sequence>MTTSSVIQAKPFFELTRIFVIADALRVMQYLKILSSALLNRNSCGRDGEPRENKLSLNESRQVFPLFILGKRLGTRLLLGLVGQHQTFFYQKNCKS</sequence>